<dbReference type="OrthoDB" id="9988524at2759"/>
<dbReference type="Pfam" id="PF13350">
    <property type="entry name" value="Y_phosphatase3"/>
    <property type="match status" value="1"/>
</dbReference>
<dbReference type="PROSITE" id="PS50056">
    <property type="entry name" value="TYR_PHOSPHATASE_2"/>
    <property type="match status" value="1"/>
</dbReference>
<dbReference type="InterPro" id="IPR029021">
    <property type="entry name" value="Prot-tyrosine_phosphatase-like"/>
</dbReference>
<feature type="domain" description="Tyrosine specific protein phosphatases" evidence="1">
    <location>
        <begin position="156"/>
        <end position="232"/>
    </location>
</feature>
<name>A0A6G1IBN6_9PEZI</name>
<evidence type="ECO:0000313" key="3">
    <source>
        <dbReference type="Proteomes" id="UP000799640"/>
    </source>
</evidence>
<keyword evidence="3" id="KW-1185">Reference proteome</keyword>
<dbReference type="InterPro" id="IPR000387">
    <property type="entry name" value="Tyr_Pase_dom"/>
</dbReference>
<dbReference type="PANTHER" id="PTHR31126">
    <property type="entry name" value="TYROSINE-PROTEIN PHOSPHATASE"/>
    <property type="match status" value="1"/>
</dbReference>
<protein>
    <submittedName>
        <fullName evidence="2">Tyrosine/serine phosphatase-like protein</fullName>
    </submittedName>
</protein>
<organism evidence="2 3">
    <name type="scientific">Trichodelitschia bisporula</name>
    <dbReference type="NCBI Taxonomy" id="703511"/>
    <lineage>
        <taxon>Eukaryota</taxon>
        <taxon>Fungi</taxon>
        <taxon>Dikarya</taxon>
        <taxon>Ascomycota</taxon>
        <taxon>Pezizomycotina</taxon>
        <taxon>Dothideomycetes</taxon>
        <taxon>Dothideomycetes incertae sedis</taxon>
        <taxon>Phaeotrichales</taxon>
        <taxon>Phaeotrichaceae</taxon>
        <taxon>Trichodelitschia</taxon>
    </lineage>
</organism>
<dbReference type="AlphaFoldDB" id="A0A6G1IBN6"/>
<accession>A0A6G1IBN6</accession>
<dbReference type="Gene3D" id="3.90.190.10">
    <property type="entry name" value="Protein tyrosine phosphatase superfamily"/>
    <property type="match status" value="1"/>
</dbReference>
<dbReference type="GO" id="GO:0004721">
    <property type="term" value="F:phosphoprotein phosphatase activity"/>
    <property type="evidence" value="ECO:0007669"/>
    <property type="project" value="InterPro"/>
</dbReference>
<evidence type="ECO:0000259" key="1">
    <source>
        <dbReference type="PROSITE" id="PS50056"/>
    </source>
</evidence>
<sequence length="294" mass="32938">MSPLQTILNFRDVGQTINSFVGMPILQSGRLYRCARPDHASENDRQRLVQEFGITSVIDLRTESEHIQQVEKRQARVGAAESPPEVPFESMHLQFFKINFNGSAYSRALMKQLSWINVIKLVSYMAAGYRVQAIRVLGTNVMRERGLIGLGVDSTDACIKEVREVFDVLAEPANYPLMIHCTQGKDRTGLVVLMVLLLLHVSTAAIHHDYMLSGPELTTERAERVQEIESIGLTAEFADCDEKLVVKMVEHIEQKYGSIEKYLEHAGVTAEMQERVKRNLLETVGTPAPGDLGV</sequence>
<dbReference type="EMBL" id="ML996687">
    <property type="protein sequence ID" value="KAF2405479.1"/>
    <property type="molecule type" value="Genomic_DNA"/>
</dbReference>
<dbReference type="InterPro" id="IPR016130">
    <property type="entry name" value="Tyr_Pase_AS"/>
</dbReference>
<dbReference type="InterPro" id="IPR026893">
    <property type="entry name" value="Tyr/Ser_Pase_IphP-type"/>
</dbReference>
<proteinExistence type="predicted"/>
<reference evidence="2" key="1">
    <citation type="journal article" date="2020" name="Stud. Mycol.">
        <title>101 Dothideomycetes genomes: a test case for predicting lifestyles and emergence of pathogens.</title>
        <authorList>
            <person name="Haridas S."/>
            <person name="Albert R."/>
            <person name="Binder M."/>
            <person name="Bloem J."/>
            <person name="Labutti K."/>
            <person name="Salamov A."/>
            <person name="Andreopoulos B."/>
            <person name="Baker S."/>
            <person name="Barry K."/>
            <person name="Bills G."/>
            <person name="Bluhm B."/>
            <person name="Cannon C."/>
            <person name="Castanera R."/>
            <person name="Culley D."/>
            <person name="Daum C."/>
            <person name="Ezra D."/>
            <person name="Gonzalez J."/>
            <person name="Henrissat B."/>
            <person name="Kuo A."/>
            <person name="Liang C."/>
            <person name="Lipzen A."/>
            <person name="Lutzoni F."/>
            <person name="Magnuson J."/>
            <person name="Mondo S."/>
            <person name="Nolan M."/>
            <person name="Ohm R."/>
            <person name="Pangilinan J."/>
            <person name="Park H.-J."/>
            <person name="Ramirez L."/>
            <person name="Alfaro M."/>
            <person name="Sun H."/>
            <person name="Tritt A."/>
            <person name="Yoshinaga Y."/>
            <person name="Zwiers L.-H."/>
            <person name="Turgeon B."/>
            <person name="Goodwin S."/>
            <person name="Spatafora J."/>
            <person name="Crous P."/>
            <person name="Grigoriev I."/>
        </authorList>
    </citation>
    <scope>NUCLEOTIDE SEQUENCE</scope>
    <source>
        <strain evidence="2">CBS 262.69</strain>
    </source>
</reference>
<dbReference type="PROSITE" id="PS00383">
    <property type="entry name" value="TYR_PHOSPHATASE_1"/>
    <property type="match status" value="1"/>
</dbReference>
<dbReference type="SUPFAM" id="SSF52799">
    <property type="entry name" value="(Phosphotyrosine protein) phosphatases II"/>
    <property type="match status" value="1"/>
</dbReference>
<dbReference type="Proteomes" id="UP000799640">
    <property type="component" value="Unassembled WGS sequence"/>
</dbReference>
<gene>
    <name evidence="2" type="ORF">EJ06DRAFT_578648</name>
</gene>
<dbReference type="PANTHER" id="PTHR31126:SF10">
    <property type="entry name" value="PROTEIN PHOSPHATASE, PUTATIVE (AFU_ORTHOLOGUE AFUA_6G06650)-RELATED"/>
    <property type="match status" value="1"/>
</dbReference>
<evidence type="ECO:0000313" key="2">
    <source>
        <dbReference type="EMBL" id="KAF2405479.1"/>
    </source>
</evidence>